<gene>
    <name evidence="2" type="ORF">BCV69DRAFT_284503</name>
</gene>
<accession>A0A316U3F1</accession>
<dbReference type="PANTHER" id="PTHR34365:SF7">
    <property type="entry name" value="GLYCINE-RICH DOMAIN-CONTAINING PROTEIN 1"/>
    <property type="match status" value="1"/>
</dbReference>
<protein>
    <submittedName>
        <fullName evidence="2">Uncharacterized protein</fullName>
    </submittedName>
</protein>
<keyword evidence="3" id="KW-1185">Reference proteome</keyword>
<dbReference type="STRING" id="1684307.A0A316U3F1"/>
<dbReference type="OrthoDB" id="2684236at2759"/>
<feature type="compositionally biased region" description="Basic and acidic residues" evidence="1">
    <location>
        <begin position="706"/>
        <end position="722"/>
    </location>
</feature>
<proteinExistence type="predicted"/>
<dbReference type="EMBL" id="KZ819333">
    <property type="protein sequence ID" value="PWN18883.1"/>
    <property type="molecule type" value="Genomic_DNA"/>
</dbReference>
<dbReference type="Pfam" id="PF07173">
    <property type="entry name" value="GRDP-like"/>
    <property type="match status" value="1"/>
</dbReference>
<reference evidence="2 3" key="1">
    <citation type="journal article" date="2018" name="Mol. Biol. Evol.">
        <title>Broad Genomic Sampling Reveals a Smut Pathogenic Ancestry of the Fungal Clade Ustilaginomycotina.</title>
        <authorList>
            <person name="Kijpornyongpan T."/>
            <person name="Mondo S.J."/>
            <person name="Barry K."/>
            <person name="Sandor L."/>
            <person name="Lee J."/>
            <person name="Lipzen A."/>
            <person name="Pangilinan J."/>
            <person name="LaButti K."/>
            <person name="Hainaut M."/>
            <person name="Henrissat B."/>
            <person name="Grigoriev I.V."/>
            <person name="Spatafora J.W."/>
            <person name="Aime M.C."/>
        </authorList>
    </citation>
    <scope>NUCLEOTIDE SEQUENCE [LARGE SCALE GENOMIC DNA]</scope>
    <source>
        <strain evidence="2 3">MCA 4718</strain>
    </source>
</reference>
<organism evidence="2 3">
    <name type="scientific">Pseudomicrostroma glucosiphilum</name>
    <dbReference type="NCBI Taxonomy" id="1684307"/>
    <lineage>
        <taxon>Eukaryota</taxon>
        <taxon>Fungi</taxon>
        <taxon>Dikarya</taxon>
        <taxon>Basidiomycota</taxon>
        <taxon>Ustilaginomycotina</taxon>
        <taxon>Exobasidiomycetes</taxon>
        <taxon>Microstromatales</taxon>
        <taxon>Microstromatales incertae sedis</taxon>
        <taxon>Pseudomicrostroma</taxon>
    </lineage>
</organism>
<dbReference type="AlphaFoldDB" id="A0A316U3F1"/>
<dbReference type="InterPro" id="IPR009836">
    <property type="entry name" value="GRDP-like"/>
</dbReference>
<dbReference type="Proteomes" id="UP000245942">
    <property type="component" value="Unassembled WGS sequence"/>
</dbReference>
<dbReference type="PANTHER" id="PTHR34365">
    <property type="entry name" value="ENOLASE (DUF1399)"/>
    <property type="match status" value="1"/>
</dbReference>
<dbReference type="GeneID" id="37014797"/>
<dbReference type="RefSeq" id="XP_025346043.1">
    <property type="nucleotide sequence ID" value="XM_025493063.1"/>
</dbReference>
<evidence type="ECO:0000313" key="2">
    <source>
        <dbReference type="EMBL" id="PWN18883.1"/>
    </source>
</evidence>
<sequence length="730" mass="79583">MTAYTGGAPVTEYASIDNDQTYAVGFSKIEPFFPPEALNDHLVLLAAFRDLKSRWRSTRHHGGGGSAVAPPPYVNGSSRPADPIAAAPGYEEAAQKTSSADEDSAWTAFLTRALVRFELYISNVLPPPSIRMGVLSLARAPYSADENDPIAQAEPMPTHLLPPLDVAMIWHTYLLNPARFREDTVRLTSRQALAHWAFPLSQLAACLRPTYKENGNGQTGRLDSSAAAQSWNDRTGSAFDPLPVPGANSDMLGISDEGTHVQCPRAGCARATYVSYATLGQSPVGDGPAWSAKCETCGQVITPGTLCGRRFLTDLDTWASGANDRTGWRLRGGILSPRDNGSFYFKDPYGPPLHRLIAYQRTLTAGEIGRFGAPCVEEGEDRYGKLVLGTQLAEEVFADAGCDVNTMAMTFEDKVVASAHQYEKEKDDIMIKGGNKEDLAARTALLFSYYLPSGSNPVSPASLDLVAATHRQERMIVSLDNLSWVPPSNLATTLDTTLLSAATRRYHMYMHLCFAHSRLVFAPTLDIDFAWHTHLLMPRYYEDCYQHLGKFVDHADKVEKAELGRAFERTAEEWKKRYSRPYSQCGCTSKGTGIAGKRKELMGGLKARLKGKGKSAAVAPVEVVNDRADHPSDHNAIAVLNPATKQEITDAPGDDEGGHRSAFGRYNSSELTSPFLTSTLSNPSIPGHDFPKRHQVTGALGLMPGDKLRKSDDGTRLIRSDRTNNGSTDV</sequence>
<feature type="region of interest" description="Disordered" evidence="1">
    <location>
        <begin position="58"/>
        <end position="85"/>
    </location>
</feature>
<feature type="region of interest" description="Disordered" evidence="1">
    <location>
        <begin position="701"/>
        <end position="730"/>
    </location>
</feature>
<name>A0A316U3F1_9BASI</name>
<evidence type="ECO:0000313" key="3">
    <source>
        <dbReference type="Proteomes" id="UP000245942"/>
    </source>
</evidence>
<evidence type="ECO:0000256" key="1">
    <source>
        <dbReference type="SAM" id="MobiDB-lite"/>
    </source>
</evidence>